<dbReference type="SUPFAM" id="SSF56645">
    <property type="entry name" value="Acyl-CoA dehydrogenase NM domain-like"/>
    <property type="match status" value="1"/>
</dbReference>
<keyword evidence="17" id="KW-1185">Reference proteome</keyword>
<comment type="pathway">
    <text evidence="2">Amino-acid degradation; L-leucine degradation; (S)-3-hydroxy-3-methylglutaryl-CoA from 3-isovaleryl-CoA: step 1/3.</text>
</comment>
<reference evidence="17" key="1">
    <citation type="journal article" date="2019" name="Int. J. Syst. Evol. Microbiol.">
        <title>The Global Catalogue of Microorganisms (GCM) 10K type strain sequencing project: providing services to taxonomists for standard genome sequencing and annotation.</title>
        <authorList>
            <consortium name="The Broad Institute Genomics Platform"/>
            <consortium name="The Broad Institute Genome Sequencing Center for Infectious Disease"/>
            <person name="Wu L."/>
            <person name="Ma J."/>
        </authorList>
    </citation>
    <scope>NUCLEOTIDE SEQUENCE [LARGE SCALE GENOMIC DNA]</scope>
    <source>
        <strain evidence="17">CGMCC 1.8985</strain>
    </source>
</reference>
<feature type="domain" description="Acyl-CoA oxidase/dehydrogenase middle" evidence="14">
    <location>
        <begin position="143"/>
        <end position="240"/>
    </location>
</feature>
<proteinExistence type="inferred from homology"/>
<evidence type="ECO:0000256" key="8">
    <source>
        <dbReference type="ARBA" id="ARBA00022946"/>
    </source>
</evidence>
<dbReference type="InterPro" id="IPR006091">
    <property type="entry name" value="Acyl-CoA_Oxase/DH_mid-dom"/>
</dbReference>
<evidence type="ECO:0000256" key="6">
    <source>
        <dbReference type="ARBA" id="ARBA00022630"/>
    </source>
</evidence>
<evidence type="ECO:0000259" key="13">
    <source>
        <dbReference type="Pfam" id="PF00441"/>
    </source>
</evidence>
<dbReference type="Pfam" id="PF02771">
    <property type="entry name" value="Acyl-CoA_dh_N"/>
    <property type="match status" value="1"/>
</dbReference>
<evidence type="ECO:0000256" key="7">
    <source>
        <dbReference type="ARBA" id="ARBA00022827"/>
    </source>
</evidence>
<dbReference type="Pfam" id="PF00441">
    <property type="entry name" value="Acyl-CoA_dh_1"/>
    <property type="match status" value="1"/>
</dbReference>
<dbReference type="PIRSF" id="PIRSF016578">
    <property type="entry name" value="HsaA"/>
    <property type="match status" value="1"/>
</dbReference>
<keyword evidence="9 11" id="KW-0560">Oxidoreductase</keyword>
<organism evidence="16 17">
    <name type="scientific">Luteimonas terricola</name>
    <dbReference type="NCBI Taxonomy" id="645597"/>
    <lineage>
        <taxon>Bacteria</taxon>
        <taxon>Pseudomonadati</taxon>
        <taxon>Pseudomonadota</taxon>
        <taxon>Gammaproteobacteria</taxon>
        <taxon>Lysobacterales</taxon>
        <taxon>Lysobacteraceae</taxon>
        <taxon>Luteimonas</taxon>
    </lineage>
</organism>
<dbReference type="InterPro" id="IPR034183">
    <property type="entry name" value="IVD"/>
</dbReference>
<evidence type="ECO:0000256" key="10">
    <source>
        <dbReference type="ARBA" id="ARBA00052875"/>
    </source>
</evidence>
<sequence length="405" mass="43360">MFLDTAPAQDAPVATMGDTDMRSFPLGEELDALRDAVRRFADAEIAPLAEAVDRDNAFPQALWPKLGEMGLLGLTVPGEYGGSEMGYLAHLVAMEEISRASGSIGLSYGAHSNLCVNNLYANGSEAQRAKYLPKLCSGEWKGALAMSESGAGSDVVGSMACRAELRGDVWIANGSKMWITNGPEADVLVVYMRTAGKDAGSRCMTAFIVERGMKGFSTAQKLDKLGMRGSNTCELVFEDCEIPAENVLGEVNQGVKVLMSGLDTERLVLSGGPLGLMQAALDAALPYVRERRQFDAAIGTFGIMQAKIADMYTALQSSRAYAYQVARDYDAGHRSRIDPASCLLHASEAAVQVALEGIQALGGNGYINEYPTGRILRDAKLYAIGAGTNEIRRMLIGRELFEGRG</sequence>
<feature type="region of interest" description="Disordered" evidence="12">
    <location>
        <begin position="1"/>
        <end position="20"/>
    </location>
</feature>
<evidence type="ECO:0000256" key="9">
    <source>
        <dbReference type="ARBA" id="ARBA00023002"/>
    </source>
</evidence>
<gene>
    <name evidence="16" type="primary">acdA</name>
    <name evidence="16" type="ORF">GCM10011394_09990</name>
</gene>
<dbReference type="Gene3D" id="2.40.110.10">
    <property type="entry name" value="Butyryl-CoA Dehydrogenase, subunit A, domain 2"/>
    <property type="match status" value="1"/>
</dbReference>
<keyword evidence="7 11" id="KW-0274">FAD</keyword>
<dbReference type="InterPro" id="IPR013786">
    <property type="entry name" value="AcylCoA_DH/ox_N"/>
</dbReference>
<comment type="catalytic activity">
    <reaction evidence="10">
        <text>3-methylbutanoyl-CoA + oxidized [electron-transfer flavoprotein] + H(+) = 3-methylbut-2-enoyl-CoA + reduced [electron-transfer flavoprotein]</text>
        <dbReference type="Rhea" id="RHEA:12276"/>
        <dbReference type="Rhea" id="RHEA-COMP:10685"/>
        <dbReference type="Rhea" id="RHEA-COMP:10686"/>
        <dbReference type="ChEBI" id="CHEBI:15378"/>
        <dbReference type="ChEBI" id="CHEBI:57344"/>
        <dbReference type="ChEBI" id="CHEBI:57345"/>
        <dbReference type="ChEBI" id="CHEBI:57692"/>
        <dbReference type="ChEBI" id="CHEBI:58307"/>
        <dbReference type="EC" id="1.3.8.4"/>
    </reaction>
</comment>
<dbReference type="PROSITE" id="PS00073">
    <property type="entry name" value="ACYL_COA_DH_2"/>
    <property type="match status" value="1"/>
</dbReference>
<feature type="domain" description="Acyl-CoA dehydrogenase/oxidase C-terminal" evidence="13">
    <location>
        <begin position="252"/>
        <end position="400"/>
    </location>
</feature>
<comment type="caution">
    <text evidence="16">The sequence shown here is derived from an EMBL/GenBank/DDBJ whole genome shotgun (WGS) entry which is preliminary data.</text>
</comment>
<dbReference type="InterPro" id="IPR006089">
    <property type="entry name" value="Acyl-CoA_DH_CS"/>
</dbReference>
<comment type="similarity">
    <text evidence="3 11">Belongs to the acyl-CoA dehydrogenase family.</text>
</comment>
<dbReference type="EC" id="1.3.8.4" evidence="4"/>
<dbReference type="Gene3D" id="1.10.540.10">
    <property type="entry name" value="Acyl-CoA dehydrogenase/oxidase, N-terminal domain"/>
    <property type="match status" value="1"/>
</dbReference>
<comment type="cofactor">
    <cofactor evidence="1 11">
        <name>FAD</name>
        <dbReference type="ChEBI" id="CHEBI:57692"/>
    </cofactor>
</comment>
<dbReference type="EMBL" id="BMME01000001">
    <property type="protein sequence ID" value="GGK02917.1"/>
    <property type="molecule type" value="Genomic_DNA"/>
</dbReference>
<evidence type="ECO:0000313" key="17">
    <source>
        <dbReference type="Proteomes" id="UP000599009"/>
    </source>
</evidence>
<dbReference type="InterPro" id="IPR037069">
    <property type="entry name" value="AcylCoA_DH/ox_N_sf"/>
</dbReference>
<dbReference type="InterPro" id="IPR009075">
    <property type="entry name" value="AcylCo_DH/oxidase_C"/>
</dbReference>
<name>A0ABQ2EAM2_9GAMM</name>
<evidence type="ECO:0000259" key="15">
    <source>
        <dbReference type="Pfam" id="PF02771"/>
    </source>
</evidence>
<dbReference type="PROSITE" id="PS00072">
    <property type="entry name" value="ACYL_COA_DH_1"/>
    <property type="match status" value="1"/>
</dbReference>
<dbReference type="SUPFAM" id="SSF47203">
    <property type="entry name" value="Acyl-CoA dehydrogenase C-terminal domain-like"/>
    <property type="match status" value="1"/>
</dbReference>
<evidence type="ECO:0000256" key="5">
    <source>
        <dbReference type="ARBA" id="ARBA00018258"/>
    </source>
</evidence>
<dbReference type="InterPro" id="IPR036250">
    <property type="entry name" value="AcylCo_DH-like_C"/>
</dbReference>
<dbReference type="CDD" id="cd01156">
    <property type="entry name" value="IVD"/>
    <property type="match status" value="1"/>
</dbReference>
<accession>A0ABQ2EAM2</accession>
<dbReference type="InterPro" id="IPR046373">
    <property type="entry name" value="Acyl-CoA_Oxase/DH_mid-dom_sf"/>
</dbReference>
<evidence type="ECO:0000313" key="16">
    <source>
        <dbReference type="EMBL" id="GGK02917.1"/>
    </source>
</evidence>
<evidence type="ECO:0000256" key="2">
    <source>
        <dbReference type="ARBA" id="ARBA00004898"/>
    </source>
</evidence>
<keyword evidence="6 11" id="KW-0285">Flavoprotein</keyword>
<evidence type="ECO:0000256" key="12">
    <source>
        <dbReference type="SAM" id="MobiDB-lite"/>
    </source>
</evidence>
<dbReference type="Proteomes" id="UP000599009">
    <property type="component" value="Unassembled WGS sequence"/>
</dbReference>
<evidence type="ECO:0000256" key="1">
    <source>
        <dbReference type="ARBA" id="ARBA00001974"/>
    </source>
</evidence>
<evidence type="ECO:0000256" key="4">
    <source>
        <dbReference type="ARBA" id="ARBA00012044"/>
    </source>
</evidence>
<evidence type="ECO:0000259" key="14">
    <source>
        <dbReference type="Pfam" id="PF02770"/>
    </source>
</evidence>
<keyword evidence="8" id="KW-0809">Transit peptide</keyword>
<dbReference type="InterPro" id="IPR009100">
    <property type="entry name" value="AcylCoA_DH/oxidase_NM_dom_sf"/>
</dbReference>
<dbReference type="PANTHER" id="PTHR43884:SF12">
    <property type="entry name" value="ISOVALERYL-COA DEHYDROGENASE, MITOCHONDRIAL-RELATED"/>
    <property type="match status" value="1"/>
</dbReference>
<feature type="domain" description="Acyl-CoA dehydrogenase/oxidase N-terminal" evidence="15">
    <location>
        <begin position="28"/>
        <end position="139"/>
    </location>
</feature>
<dbReference type="Pfam" id="PF02770">
    <property type="entry name" value="Acyl-CoA_dh_M"/>
    <property type="match status" value="1"/>
</dbReference>
<protein>
    <recommendedName>
        <fullName evidence="5">Isovaleryl-CoA dehydrogenase, mitochondrial</fullName>
        <ecNumber evidence="4">1.3.8.4</ecNumber>
    </recommendedName>
</protein>
<evidence type="ECO:0000256" key="3">
    <source>
        <dbReference type="ARBA" id="ARBA00009347"/>
    </source>
</evidence>
<dbReference type="PANTHER" id="PTHR43884">
    <property type="entry name" value="ACYL-COA DEHYDROGENASE"/>
    <property type="match status" value="1"/>
</dbReference>
<evidence type="ECO:0000256" key="11">
    <source>
        <dbReference type="RuleBase" id="RU362125"/>
    </source>
</evidence>
<dbReference type="Gene3D" id="1.20.140.10">
    <property type="entry name" value="Butyryl-CoA Dehydrogenase, subunit A, domain 3"/>
    <property type="match status" value="1"/>
</dbReference>